<dbReference type="Proteomes" id="UP000196074">
    <property type="component" value="Unassembled WGS sequence"/>
</dbReference>
<gene>
    <name evidence="2" type="ORF">B5E88_09935</name>
</gene>
<dbReference type="InterPro" id="IPR025669">
    <property type="entry name" value="AAA_dom"/>
</dbReference>
<dbReference type="Pfam" id="PF13614">
    <property type="entry name" value="AAA_31"/>
    <property type="match status" value="1"/>
</dbReference>
<evidence type="ECO:0000313" key="2">
    <source>
        <dbReference type="EMBL" id="OUQ09505.1"/>
    </source>
</evidence>
<comment type="caution">
    <text evidence="2">The sequence shown here is derived from an EMBL/GenBank/DDBJ whole genome shotgun (WGS) entry which is preliminary data.</text>
</comment>
<organism evidence="2 3">
    <name type="scientific">Enterococcus cecorum</name>
    <dbReference type="NCBI Taxonomy" id="44008"/>
    <lineage>
        <taxon>Bacteria</taxon>
        <taxon>Bacillati</taxon>
        <taxon>Bacillota</taxon>
        <taxon>Bacilli</taxon>
        <taxon>Lactobacillales</taxon>
        <taxon>Enterococcaceae</taxon>
        <taxon>Enterococcus</taxon>
    </lineage>
</organism>
<name>A0A1Y4QW07_9ENTE</name>
<dbReference type="PANTHER" id="PTHR13696">
    <property type="entry name" value="P-LOOP CONTAINING NUCLEOSIDE TRIPHOSPHATE HYDROLASE"/>
    <property type="match status" value="1"/>
</dbReference>
<dbReference type="AlphaFoldDB" id="A0A1Y4QW07"/>
<accession>A0A1Y4QW07</accession>
<dbReference type="Gene3D" id="3.40.50.300">
    <property type="entry name" value="P-loop containing nucleotide triphosphate hydrolases"/>
    <property type="match status" value="1"/>
</dbReference>
<evidence type="ECO:0000313" key="3">
    <source>
        <dbReference type="Proteomes" id="UP000196074"/>
    </source>
</evidence>
<protein>
    <recommendedName>
        <fullName evidence="1">AAA domain-containing protein</fullName>
    </recommendedName>
</protein>
<dbReference type="InterPro" id="IPR050678">
    <property type="entry name" value="DNA_Partitioning_ATPase"/>
</dbReference>
<proteinExistence type="predicted"/>
<evidence type="ECO:0000259" key="1">
    <source>
        <dbReference type="Pfam" id="PF13614"/>
    </source>
</evidence>
<sequence length="308" mass="35514">MFFSKIIVEKLCNFLYNKLCKIVMNMLNKKLNKQEEMGMSYIISYHVGKGGVGKTTLSYNGAYYLAEKKVAKVCIIDQDESCSMSSRFLSEEEIETIEEKHTVRSIYKGKNPEPIKVDENIDLIVGASTLSELANEVKDGQGRWTMLNWYFKYQDELSKYDYILIDTHNSFDIFVDNALVISDKVVAITDVDVDAIKKLQKEVEHVERLKKTIINPATRESFVNAEVIKVGNKIPNQSADDKSFREKIESIMAVDPSFYGYFEKRVDLATTKTSGLPITKMEEKNYQTKKEFYDTTYKIFDKIFEVKV</sequence>
<dbReference type="EMBL" id="NFLC01000022">
    <property type="protein sequence ID" value="OUQ09505.1"/>
    <property type="molecule type" value="Genomic_DNA"/>
</dbReference>
<reference evidence="3" key="1">
    <citation type="submission" date="2017-04" db="EMBL/GenBank/DDBJ databases">
        <title>Function of individual gut microbiota members based on whole genome sequencing of pure cultures obtained from chicken caecum.</title>
        <authorList>
            <person name="Medvecky M."/>
            <person name="Cejkova D."/>
            <person name="Polansky O."/>
            <person name="Karasova D."/>
            <person name="Kubasova T."/>
            <person name="Cizek A."/>
            <person name="Rychlik I."/>
        </authorList>
    </citation>
    <scope>NUCLEOTIDE SEQUENCE [LARGE SCALE GENOMIC DNA]</scope>
    <source>
        <strain evidence="3">An144</strain>
    </source>
</reference>
<dbReference type="CDD" id="cd02042">
    <property type="entry name" value="ParAB_family"/>
    <property type="match status" value="1"/>
</dbReference>
<dbReference type="InterPro" id="IPR027417">
    <property type="entry name" value="P-loop_NTPase"/>
</dbReference>
<dbReference type="PANTHER" id="PTHR13696:SF99">
    <property type="entry name" value="COBYRINIC ACID AC-DIAMIDE SYNTHASE"/>
    <property type="match status" value="1"/>
</dbReference>
<dbReference type="SUPFAM" id="SSF52540">
    <property type="entry name" value="P-loop containing nucleoside triphosphate hydrolases"/>
    <property type="match status" value="1"/>
</dbReference>
<feature type="domain" description="AAA" evidence="1">
    <location>
        <begin position="42"/>
        <end position="215"/>
    </location>
</feature>